<comment type="caution">
    <text evidence="13">The sequence shown here is derived from an EMBL/GenBank/DDBJ whole genome shotgun (WGS) entry which is preliminary data.</text>
</comment>
<comment type="subunit">
    <text evidence="4 10">The complex is composed of two ATP-binding proteins (PstB), two transmembrane proteins (PstC and PstA) and a solute-binding protein (PstS).</text>
</comment>
<accession>A0A9W5YGV7</accession>
<evidence type="ECO:0000256" key="9">
    <source>
        <dbReference type="ARBA" id="ARBA00023288"/>
    </source>
</evidence>
<keyword evidence="6 10" id="KW-0592">Phosphate transport</keyword>
<evidence type="ECO:0000256" key="11">
    <source>
        <dbReference type="SAM" id="MobiDB-lite"/>
    </source>
</evidence>
<evidence type="ECO:0000256" key="10">
    <source>
        <dbReference type="RuleBase" id="RU367119"/>
    </source>
</evidence>
<dbReference type="NCBIfam" id="TIGR02136">
    <property type="entry name" value="ptsS_2"/>
    <property type="match status" value="1"/>
</dbReference>
<evidence type="ECO:0000256" key="2">
    <source>
        <dbReference type="ARBA" id="ARBA00004193"/>
    </source>
</evidence>
<dbReference type="GO" id="GO:0005886">
    <property type="term" value="C:plasma membrane"/>
    <property type="evidence" value="ECO:0007669"/>
    <property type="project" value="UniProtKB-SubCell"/>
</dbReference>
<evidence type="ECO:0000256" key="3">
    <source>
        <dbReference type="ARBA" id="ARBA00008725"/>
    </source>
</evidence>
<evidence type="ECO:0000256" key="8">
    <source>
        <dbReference type="ARBA" id="ARBA00023139"/>
    </source>
</evidence>
<keyword evidence="10" id="KW-1003">Cell membrane</keyword>
<feature type="signal peptide" evidence="10">
    <location>
        <begin position="1"/>
        <end position="21"/>
    </location>
</feature>
<dbReference type="AlphaFoldDB" id="A0A9W5YGV7"/>
<dbReference type="PANTHER" id="PTHR30570">
    <property type="entry name" value="PERIPLASMIC PHOSPHATE BINDING COMPONENT OF PHOSPHATE ABC TRANSPORTER"/>
    <property type="match status" value="1"/>
</dbReference>
<keyword evidence="5 10" id="KW-0813">Transport</keyword>
<dbReference type="GO" id="GO:0042301">
    <property type="term" value="F:phosphate ion binding"/>
    <property type="evidence" value="ECO:0007669"/>
    <property type="project" value="UniProtKB-UniRule"/>
</dbReference>
<dbReference type="PROSITE" id="PS51257">
    <property type="entry name" value="PROKAR_LIPOPROTEIN"/>
    <property type="match status" value="1"/>
</dbReference>
<evidence type="ECO:0000256" key="4">
    <source>
        <dbReference type="ARBA" id="ARBA00011529"/>
    </source>
</evidence>
<evidence type="ECO:0000256" key="7">
    <source>
        <dbReference type="ARBA" id="ARBA00022729"/>
    </source>
</evidence>
<dbReference type="SUPFAM" id="SSF53850">
    <property type="entry name" value="Periplasmic binding protein-like II"/>
    <property type="match status" value="1"/>
</dbReference>
<evidence type="ECO:0000256" key="6">
    <source>
        <dbReference type="ARBA" id="ARBA00022592"/>
    </source>
</evidence>
<keyword evidence="8 10" id="KW-0564">Palmitate</keyword>
<protein>
    <recommendedName>
        <fullName evidence="10">Phosphate-binding protein</fullName>
    </recommendedName>
</protein>
<organism evidence="13 14">
    <name type="scientific">Vallitalea longa</name>
    <dbReference type="NCBI Taxonomy" id="2936439"/>
    <lineage>
        <taxon>Bacteria</taxon>
        <taxon>Bacillati</taxon>
        <taxon>Bacillota</taxon>
        <taxon>Clostridia</taxon>
        <taxon>Lachnospirales</taxon>
        <taxon>Vallitaleaceae</taxon>
        <taxon>Vallitalea</taxon>
    </lineage>
</organism>
<evidence type="ECO:0000259" key="12">
    <source>
        <dbReference type="Pfam" id="PF12849"/>
    </source>
</evidence>
<comment type="function">
    <text evidence="1">Part of the ABC transporter complex PstSACB involved in phosphate import.</text>
</comment>
<feature type="chain" id="PRO_5041019525" description="Phosphate-binding protein" evidence="10">
    <location>
        <begin position="22"/>
        <end position="312"/>
    </location>
</feature>
<keyword evidence="9 10" id="KW-0449">Lipoprotein</keyword>
<comment type="similarity">
    <text evidence="3 10">Belongs to the PstS family.</text>
</comment>
<proteinExistence type="inferred from homology"/>
<dbReference type="CDD" id="cd13653">
    <property type="entry name" value="PBP2_phosphate_like_1"/>
    <property type="match status" value="1"/>
</dbReference>
<feature type="region of interest" description="Disordered" evidence="11">
    <location>
        <begin position="25"/>
        <end position="72"/>
    </location>
</feature>
<dbReference type="InterPro" id="IPR050811">
    <property type="entry name" value="Phosphate_ABC_transporter"/>
</dbReference>
<sequence length="312" mass="33723">MKKLKNVLMVALIVLSIVAIAGCKNDDGNETTNDNKEVNNSVDSNDDKNNDDNDKSDTDNSDNAQEDDLSGLVSVSGSTSVEKIGIATAEEFMALNPDVTVTYESIGSSNGVKNAKDGVTIFGTASRNLKTEEKNWGLTETVIAHDGVAVITHPSNSANELTKEQVQAIYKGEITNWKDVGGEDEEIVVVSREDGSGTRGAFEEIVEFEDSLTKDAIIAKGNGNVQTTVAKNEKAIGYVSFTYINDTVKPFKIDGVEPTAENVVNGDYSISRPFLVIYKEENMTKESKAFLEFVLSDEGQMIVEEKGGIKVN</sequence>
<keyword evidence="7 10" id="KW-0732">Signal</keyword>
<keyword evidence="10" id="KW-0472">Membrane</keyword>
<dbReference type="GO" id="GO:0006817">
    <property type="term" value="P:phosphate ion transport"/>
    <property type="evidence" value="ECO:0007669"/>
    <property type="project" value="UniProtKB-UniRule"/>
</dbReference>
<evidence type="ECO:0000256" key="1">
    <source>
        <dbReference type="ARBA" id="ARBA00002841"/>
    </source>
</evidence>
<dbReference type="EMBL" id="BRLB01000013">
    <property type="protein sequence ID" value="GKX30943.1"/>
    <property type="molecule type" value="Genomic_DNA"/>
</dbReference>
<dbReference type="Proteomes" id="UP001144256">
    <property type="component" value="Unassembled WGS sequence"/>
</dbReference>
<reference evidence="13" key="1">
    <citation type="submission" date="2022-06" db="EMBL/GenBank/DDBJ databases">
        <title>Vallitalea longa sp. nov., an anaerobic bacterium isolated from marine sediment.</title>
        <authorList>
            <person name="Hirano S."/>
            <person name="Terahara T."/>
            <person name="Mori K."/>
            <person name="Hamada M."/>
            <person name="Matsumoto R."/>
            <person name="Kobayashi T."/>
        </authorList>
    </citation>
    <scope>NUCLEOTIDE SEQUENCE</scope>
    <source>
        <strain evidence="13">SH18-1</strain>
    </source>
</reference>
<evidence type="ECO:0000313" key="13">
    <source>
        <dbReference type="EMBL" id="GKX30943.1"/>
    </source>
</evidence>
<keyword evidence="14" id="KW-1185">Reference proteome</keyword>
<evidence type="ECO:0000256" key="5">
    <source>
        <dbReference type="ARBA" id="ARBA00022448"/>
    </source>
</evidence>
<comment type="subcellular location">
    <subcellularLocation>
        <location evidence="2 10">Cell membrane</location>
        <topology evidence="2 10">Lipid-anchor</topology>
    </subcellularLocation>
</comment>
<name>A0A9W5YGV7_9FIRM</name>
<gene>
    <name evidence="13" type="primary">pstS</name>
    <name evidence="13" type="ORF">SH1V18_34230</name>
</gene>
<comment type="function">
    <text evidence="10">Involved in the system for phosphate transport across the cytoplasmic membrane.</text>
</comment>
<feature type="compositionally biased region" description="Basic and acidic residues" evidence="11">
    <location>
        <begin position="45"/>
        <end position="58"/>
    </location>
</feature>
<dbReference type="PANTHER" id="PTHR30570:SF1">
    <property type="entry name" value="PHOSPHATE-BINDING PROTEIN PSTS"/>
    <property type="match status" value="1"/>
</dbReference>
<feature type="domain" description="PBP" evidence="12">
    <location>
        <begin position="65"/>
        <end position="298"/>
    </location>
</feature>
<dbReference type="RefSeq" id="WP_281817537.1">
    <property type="nucleotide sequence ID" value="NZ_BRLB01000013.1"/>
</dbReference>
<dbReference type="Pfam" id="PF12849">
    <property type="entry name" value="PBP_like_2"/>
    <property type="match status" value="1"/>
</dbReference>
<dbReference type="Gene3D" id="3.40.190.10">
    <property type="entry name" value="Periplasmic binding protein-like II"/>
    <property type="match status" value="2"/>
</dbReference>
<dbReference type="InterPro" id="IPR011862">
    <property type="entry name" value="Phos-bd"/>
</dbReference>
<dbReference type="InterPro" id="IPR024370">
    <property type="entry name" value="PBP_domain"/>
</dbReference>
<evidence type="ECO:0000313" key="14">
    <source>
        <dbReference type="Proteomes" id="UP001144256"/>
    </source>
</evidence>